<proteinExistence type="evidence at transcript level"/>
<sequence>MKRWRILLYHSEFAVGSANIREGGVPTNPENGVVARSAVGSSFPIHGTAEK</sequence>
<accession>C6TFK1</accession>
<organism evidence="1">
    <name type="scientific">Glycine max</name>
    <name type="common">Soybean</name>
    <name type="synonym">Glycine hispida</name>
    <dbReference type="NCBI Taxonomy" id="3847"/>
    <lineage>
        <taxon>Eukaryota</taxon>
        <taxon>Viridiplantae</taxon>
        <taxon>Streptophyta</taxon>
        <taxon>Embryophyta</taxon>
        <taxon>Tracheophyta</taxon>
        <taxon>Spermatophyta</taxon>
        <taxon>Magnoliopsida</taxon>
        <taxon>eudicotyledons</taxon>
        <taxon>Gunneridae</taxon>
        <taxon>Pentapetalae</taxon>
        <taxon>rosids</taxon>
        <taxon>fabids</taxon>
        <taxon>Fabales</taxon>
        <taxon>Fabaceae</taxon>
        <taxon>Papilionoideae</taxon>
        <taxon>50 kb inversion clade</taxon>
        <taxon>NPAAA clade</taxon>
        <taxon>indigoferoid/millettioid clade</taxon>
        <taxon>Phaseoleae</taxon>
        <taxon>Glycine</taxon>
        <taxon>Glycine subgen. Soja</taxon>
    </lineage>
</organism>
<dbReference type="AlphaFoldDB" id="C6TFK1"/>
<dbReference type="EMBL" id="BT096389">
    <property type="protein sequence ID" value="ACU20603.1"/>
    <property type="molecule type" value="mRNA"/>
</dbReference>
<protein>
    <submittedName>
        <fullName evidence="1">Uncharacterized protein</fullName>
    </submittedName>
</protein>
<reference evidence="1" key="1">
    <citation type="submission" date="2009-08" db="EMBL/GenBank/DDBJ databases">
        <authorList>
            <person name="Cheung F."/>
            <person name="Xiao Y."/>
            <person name="Chan A."/>
            <person name="Moskal W."/>
            <person name="Town C.D."/>
        </authorList>
    </citation>
    <scope>NUCLEOTIDE SEQUENCE</scope>
</reference>
<name>C6TFK1_SOYBN</name>
<evidence type="ECO:0000313" key="1">
    <source>
        <dbReference type="EMBL" id="ACU20603.1"/>
    </source>
</evidence>